<feature type="transmembrane region" description="Helical" evidence="6">
    <location>
        <begin position="26"/>
        <end position="45"/>
    </location>
</feature>
<evidence type="ECO:0000256" key="2">
    <source>
        <dbReference type="ARBA" id="ARBA00022448"/>
    </source>
</evidence>
<dbReference type="InterPro" id="IPR011701">
    <property type="entry name" value="MFS"/>
</dbReference>
<comment type="caution">
    <text evidence="7">The sequence shown here is derived from an EMBL/GenBank/DDBJ whole genome shotgun (WGS) entry which is preliminary data.</text>
</comment>
<feature type="transmembrane region" description="Helical" evidence="6">
    <location>
        <begin position="186"/>
        <end position="206"/>
    </location>
</feature>
<evidence type="ECO:0000256" key="5">
    <source>
        <dbReference type="ARBA" id="ARBA00023136"/>
    </source>
</evidence>
<feature type="transmembrane region" description="Helical" evidence="6">
    <location>
        <begin position="120"/>
        <end position="141"/>
    </location>
</feature>
<feature type="transmembrane region" description="Helical" evidence="6">
    <location>
        <begin position="269"/>
        <end position="289"/>
    </location>
</feature>
<evidence type="ECO:0000256" key="6">
    <source>
        <dbReference type="SAM" id="Phobius"/>
    </source>
</evidence>
<proteinExistence type="predicted"/>
<keyword evidence="4 6" id="KW-1133">Transmembrane helix</keyword>
<evidence type="ECO:0000313" key="7">
    <source>
        <dbReference type="EMBL" id="HCA00883.1"/>
    </source>
</evidence>
<comment type="subcellular location">
    <subcellularLocation>
        <location evidence="1">Membrane</location>
        <topology evidence="1">Multi-pass membrane protein</topology>
    </subcellularLocation>
</comment>
<reference evidence="7" key="1">
    <citation type="journal article" date="2018" name="Nat. Biotechnol.">
        <title>A standardized bacterial taxonomy based on genome phylogeny substantially revises the tree of life.</title>
        <authorList>
            <person name="Parks D.H."/>
            <person name="Chuvochina M."/>
            <person name="Waite D.W."/>
            <person name="Rinke C."/>
            <person name="Skarshewski A."/>
            <person name="Chaumeil P.A."/>
            <person name="Hugenholtz P."/>
        </authorList>
    </citation>
    <scope>NUCLEOTIDE SEQUENCE [LARGE SCALE GENOMIC DNA]</scope>
    <source>
        <strain evidence="7">UBA11284</strain>
    </source>
</reference>
<keyword evidence="5 6" id="KW-0472">Membrane</keyword>
<accession>A0A3D0KBJ3</accession>
<dbReference type="PANTHER" id="PTHR12778:SF10">
    <property type="entry name" value="MAJOR FACILITATOR SUPERFAMILY DOMAIN-CONTAINING PROTEIN 3"/>
    <property type="match status" value="1"/>
</dbReference>
<feature type="transmembrane region" description="Helical" evidence="6">
    <location>
        <begin position="301"/>
        <end position="320"/>
    </location>
</feature>
<dbReference type="AlphaFoldDB" id="A0A3D0KBJ3"/>
<sequence>MKTNQTSGLDRYEALGEPIAAAHQPWVLLGINALYVGFGLIMGVVNGGMPAIMRDQGLSIASTGWLYLLYLPFGLTFLWAPMIDRVGLPLISRRLGWIVAMQTAAILVLILIALSEGIPWWQLFGLGLLVSLAIATMDLALDAMAVKTILPAWRPVASATKLAALSLGAMLGGGGFVGFFDQLGWQNAFLLLSMVMGLLLLFALPLGRFDAVSSQPDSSHSRASLLKLLSVADSRRRVLLLTLTCCIIFPLAGLNRLMLIDLGVSIQQVGWIVGTLGPLTMMATSAMSIPLMKLAGLTRTMSLFAAVSLLSLAAMGYGFLQLVPTLAMAGAIAIGAGVSGIYVTVAAKILGWSEGTQPATDYAAYYGISRFASTLVTVGAASLISLIGWGLFYAIGALALLLVISVLRRLYSEE</sequence>
<feature type="transmembrane region" description="Helical" evidence="6">
    <location>
        <begin position="95"/>
        <end position="114"/>
    </location>
</feature>
<evidence type="ECO:0000256" key="4">
    <source>
        <dbReference type="ARBA" id="ARBA00022989"/>
    </source>
</evidence>
<keyword evidence="2" id="KW-0813">Transport</keyword>
<gene>
    <name evidence="7" type="ORF">DEO68_01585</name>
</gene>
<dbReference type="Pfam" id="PF07690">
    <property type="entry name" value="MFS_1"/>
    <property type="match status" value="1"/>
</dbReference>
<organism evidence="7">
    <name type="scientific">Halomonas campaniensis</name>
    <dbReference type="NCBI Taxonomy" id="213554"/>
    <lineage>
        <taxon>Bacteria</taxon>
        <taxon>Pseudomonadati</taxon>
        <taxon>Pseudomonadota</taxon>
        <taxon>Gammaproteobacteria</taxon>
        <taxon>Oceanospirillales</taxon>
        <taxon>Halomonadaceae</taxon>
        <taxon>Halomonas</taxon>
    </lineage>
</organism>
<evidence type="ECO:0000256" key="1">
    <source>
        <dbReference type="ARBA" id="ARBA00004141"/>
    </source>
</evidence>
<feature type="transmembrane region" description="Helical" evidence="6">
    <location>
        <begin position="238"/>
        <end position="257"/>
    </location>
</feature>
<dbReference type="EMBL" id="DOTR01000011">
    <property type="protein sequence ID" value="HCA00883.1"/>
    <property type="molecule type" value="Genomic_DNA"/>
</dbReference>
<dbReference type="SUPFAM" id="SSF103473">
    <property type="entry name" value="MFS general substrate transporter"/>
    <property type="match status" value="1"/>
</dbReference>
<feature type="transmembrane region" description="Helical" evidence="6">
    <location>
        <begin position="390"/>
        <end position="411"/>
    </location>
</feature>
<evidence type="ECO:0000256" key="3">
    <source>
        <dbReference type="ARBA" id="ARBA00022692"/>
    </source>
</evidence>
<dbReference type="Gene3D" id="1.20.1250.20">
    <property type="entry name" value="MFS general substrate transporter like domains"/>
    <property type="match status" value="1"/>
</dbReference>
<feature type="transmembrane region" description="Helical" evidence="6">
    <location>
        <begin position="162"/>
        <end position="180"/>
    </location>
</feature>
<feature type="transmembrane region" description="Helical" evidence="6">
    <location>
        <begin position="326"/>
        <end position="350"/>
    </location>
</feature>
<evidence type="ECO:0008006" key="8">
    <source>
        <dbReference type="Google" id="ProtNLM"/>
    </source>
</evidence>
<keyword evidence="3 6" id="KW-0812">Transmembrane</keyword>
<dbReference type="InterPro" id="IPR036259">
    <property type="entry name" value="MFS_trans_sf"/>
</dbReference>
<dbReference type="GO" id="GO:0022857">
    <property type="term" value="F:transmembrane transporter activity"/>
    <property type="evidence" value="ECO:0007669"/>
    <property type="project" value="InterPro"/>
</dbReference>
<protein>
    <recommendedName>
        <fullName evidence="8">MFS transporter</fullName>
    </recommendedName>
</protein>
<dbReference type="InterPro" id="IPR004752">
    <property type="entry name" value="AmpG_permease/AT-1"/>
</dbReference>
<dbReference type="PANTHER" id="PTHR12778">
    <property type="entry name" value="SOLUTE CARRIER FAMILY 33 ACETYL-COA TRANSPORTER -RELATED"/>
    <property type="match status" value="1"/>
</dbReference>
<feature type="transmembrane region" description="Helical" evidence="6">
    <location>
        <begin position="65"/>
        <end position="83"/>
    </location>
</feature>
<dbReference type="GO" id="GO:0016020">
    <property type="term" value="C:membrane"/>
    <property type="evidence" value="ECO:0007669"/>
    <property type="project" value="UniProtKB-SubCell"/>
</dbReference>
<name>A0A3D0KBJ3_9GAMM</name>